<feature type="compositionally biased region" description="Gly residues" evidence="1">
    <location>
        <begin position="72"/>
        <end position="81"/>
    </location>
</feature>
<feature type="compositionally biased region" description="Low complexity" evidence="1">
    <location>
        <begin position="256"/>
        <end position="265"/>
    </location>
</feature>
<feature type="non-terminal residue" evidence="2">
    <location>
        <position position="1"/>
    </location>
</feature>
<feature type="compositionally biased region" description="Low complexity" evidence="1">
    <location>
        <begin position="150"/>
        <end position="167"/>
    </location>
</feature>
<gene>
    <name evidence="2" type="ORF">TSPGSL018_19899</name>
</gene>
<accession>A0A061RX53</accession>
<dbReference type="EMBL" id="GBEZ01009035">
    <property type="protein sequence ID" value="JAC76533.1"/>
    <property type="molecule type" value="Transcribed_RNA"/>
</dbReference>
<evidence type="ECO:0000256" key="1">
    <source>
        <dbReference type="SAM" id="MobiDB-lite"/>
    </source>
</evidence>
<reference evidence="2" key="1">
    <citation type="submission" date="2014-05" db="EMBL/GenBank/DDBJ databases">
        <title>The transcriptome of the halophilic microalga Tetraselmis sp. GSL018 isolated from the Great Salt Lake, Utah.</title>
        <authorList>
            <person name="Jinkerson R.E."/>
            <person name="D'Adamo S."/>
            <person name="Posewitz M.C."/>
        </authorList>
    </citation>
    <scope>NUCLEOTIDE SEQUENCE</scope>
    <source>
        <strain evidence="2">GSL018</strain>
    </source>
</reference>
<protein>
    <submittedName>
        <fullName evidence="2">Uncharacterized protein</fullName>
    </submittedName>
</protein>
<feature type="compositionally biased region" description="Basic and acidic residues" evidence="1">
    <location>
        <begin position="231"/>
        <end position="242"/>
    </location>
</feature>
<evidence type="ECO:0000313" key="2">
    <source>
        <dbReference type="EMBL" id="JAC76533.1"/>
    </source>
</evidence>
<feature type="compositionally biased region" description="Basic and acidic residues" evidence="1">
    <location>
        <begin position="48"/>
        <end position="61"/>
    </location>
</feature>
<dbReference type="AlphaFoldDB" id="A0A061RX53"/>
<proteinExistence type="predicted"/>
<name>A0A061RX53_9CHLO</name>
<feature type="non-terminal residue" evidence="2">
    <location>
        <position position="281"/>
    </location>
</feature>
<sequence>EDEADAAEAAGPPKCEAGDGEEREPVGEDSAPGLDPLKVEEDPCTGAGEREDAAEDVDRCVEGSPSPVRGAITGGPEGGPPEGRARADEGRAWPGGSADHIGMPKSELGALPVPHGESAPEEPEAAEDPGPCPKEAAPEEGDPPGPDPAGPGDAPGACAADGALPGPTLADGAATEAPQPSGQEAPVSAPSPDSGEPDAGSLSRRGAPEPDDSRQNCSNGCREPGGLCAEPADRARERKEEQQEGSPPTDPGKGGAASTTAATAGREGVTSAGIDSSRPSG</sequence>
<organism evidence="2">
    <name type="scientific">Tetraselmis sp. GSL018</name>
    <dbReference type="NCBI Taxonomy" id="582737"/>
    <lineage>
        <taxon>Eukaryota</taxon>
        <taxon>Viridiplantae</taxon>
        <taxon>Chlorophyta</taxon>
        <taxon>core chlorophytes</taxon>
        <taxon>Chlorodendrophyceae</taxon>
        <taxon>Chlorodendrales</taxon>
        <taxon>Chlorodendraceae</taxon>
        <taxon>Tetraselmis</taxon>
    </lineage>
</organism>
<feature type="region of interest" description="Disordered" evidence="1">
    <location>
        <begin position="1"/>
        <end position="281"/>
    </location>
</feature>